<evidence type="ECO:0000313" key="3">
    <source>
        <dbReference type="Proteomes" id="UP000886595"/>
    </source>
</evidence>
<sequence>MARASAFSSVGSPFLFPFLHFSLFLRDLSLPAALLLVLASEVPLVGVGLGLGGVGILGTVMWFLGPCETAVRQEEVFET</sequence>
<evidence type="ECO:0008006" key="4">
    <source>
        <dbReference type="Google" id="ProtNLM"/>
    </source>
</evidence>
<keyword evidence="1" id="KW-0812">Transmembrane</keyword>
<dbReference type="Proteomes" id="UP000886595">
    <property type="component" value="Unassembled WGS sequence"/>
</dbReference>
<dbReference type="EMBL" id="JAAMPC010000003">
    <property type="protein sequence ID" value="KAG2321221.1"/>
    <property type="molecule type" value="Genomic_DNA"/>
</dbReference>
<keyword evidence="1" id="KW-1133">Transmembrane helix</keyword>
<comment type="caution">
    <text evidence="2">The sequence shown here is derived from an EMBL/GenBank/DDBJ whole genome shotgun (WGS) entry which is preliminary data.</text>
</comment>
<keyword evidence="3" id="KW-1185">Reference proteome</keyword>
<name>A0A8X7W1D6_BRACI</name>
<protein>
    <recommendedName>
        <fullName evidence="4">Transmembrane protein</fullName>
    </recommendedName>
</protein>
<dbReference type="AlphaFoldDB" id="A0A8X7W1D6"/>
<evidence type="ECO:0000256" key="1">
    <source>
        <dbReference type="SAM" id="Phobius"/>
    </source>
</evidence>
<organism evidence="2 3">
    <name type="scientific">Brassica carinata</name>
    <name type="common">Ethiopian mustard</name>
    <name type="synonym">Abyssinian cabbage</name>
    <dbReference type="NCBI Taxonomy" id="52824"/>
    <lineage>
        <taxon>Eukaryota</taxon>
        <taxon>Viridiplantae</taxon>
        <taxon>Streptophyta</taxon>
        <taxon>Embryophyta</taxon>
        <taxon>Tracheophyta</taxon>
        <taxon>Spermatophyta</taxon>
        <taxon>Magnoliopsida</taxon>
        <taxon>eudicotyledons</taxon>
        <taxon>Gunneridae</taxon>
        <taxon>Pentapetalae</taxon>
        <taxon>rosids</taxon>
        <taxon>malvids</taxon>
        <taxon>Brassicales</taxon>
        <taxon>Brassicaceae</taxon>
        <taxon>Brassiceae</taxon>
        <taxon>Brassica</taxon>
    </lineage>
</organism>
<gene>
    <name evidence="2" type="ORF">Bca52824_014434</name>
</gene>
<feature type="transmembrane region" description="Helical" evidence="1">
    <location>
        <begin position="6"/>
        <end position="25"/>
    </location>
</feature>
<reference evidence="2 3" key="1">
    <citation type="submission" date="2020-02" db="EMBL/GenBank/DDBJ databases">
        <authorList>
            <person name="Ma Q."/>
            <person name="Huang Y."/>
            <person name="Song X."/>
            <person name="Pei D."/>
        </authorList>
    </citation>
    <scope>NUCLEOTIDE SEQUENCE [LARGE SCALE GENOMIC DNA]</scope>
    <source>
        <strain evidence="2">Sxm20200214</strain>
        <tissue evidence="2">Leaf</tissue>
    </source>
</reference>
<evidence type="ECO:0000313" key="2">
    <source>
        <dbReference type="EMBL" id="KAG2321221.1"/>
    </source>
</evidence>
<accession>A0A8X7W1D6</accession>
<feature type="transmembrane region" description="Helical" evidence="1">
    <location>
        <begin position="32"/>
        <end position="64"/>
    </location>
</feature>
<keyword evidence="1" id="KW-0472">Membrane</keyword>
<proteinExistence type="predicted"/>